<dbReference type="GO" id="GO:0020037">
    <property type="term" value="F:heme binding"/>
    <property type="evidence" value="ECO:0007669"/>
    <property type="project" value="InterPro"/>
</dbReference>
<dbReference type="STRING" id="1081109.A0A166NWY0"/>
<sequence length="535" mass="61332">MYIFILFACVGLVAISGSITLARRRGRSRPGLRFPGPRQFPLIGRVHDLPKRSMWLKLKEWADVHGPIYETSMMGTRFIVVSSEAIAEELLIKKGNHFGGRMQIRALIEHKAGPVYVALQDRNETWRTQRKWVHAAYAAAHQDRYHGVVERELSRFMMKLLVDPGAYCASTRELTGRTMASLAWDDAPLGERYAREAVATLTRMSICGPVVNTVPPLWHMADFLGCNPWRRHEEAREGRLTAWWTDTLRVAKQRFLDGSLPRHTWSYRYCEQLAGSGGAEMKRSKLAQSPEDERFAACMLGFQCMVGVMTVAGPLQYFLMCMALHPEWLARVQREIDGVCGDTLPTSDDYARLPTVRACIKETLRWRSTVPLGVPHRCETPTTYRGVSIEKDTVILACEWALNRDVTRFPDPERYRPERWLEPGWPTYMEPLTQYPNLREGHAMHTFGWGRRACLGQAMTDYEMFIFAARVCWAFDLVLKKCPLSGEDVVFDTQATNSLVIAEPMPWPMDVKPRREDRARAIVEQYMAVWGELRV</sequence>
<evidence type="ECO:0000256" key="5">
    <source>
        <dbReference type="PIRSR" id="PIRSR602401-1"/>
    </source>
</evidence>
<dbReference type="GO" id="GO:0004497">
    <property type="term" value="F:monooxygenase activity"/>
    <property type="evidence" value="ECO:0007669"/>
    <property type="project" value="UniProtKB-KW"/>
</dbReference>
<name>A0A166NWY0_9HYPO</name>
<dbReference type="AlphaFoldDB" id="A0A166NWY0"/>
<accession>A0A166NWY0</accession>
<dbReference type="EMBL" id="AZGY01000014">
    <property type="protein sequence ID" value="KZZ92970.1"/>
    <property type="molecule type" value="Genomic_DNA"/>
</dbReference>
<comment type="caution">
    <text evidence="7">The sequence shown here is derived from an EMBL/GenBank/DDBJ whole genome shotgun (WGS) entry which is preliminary data.</text>
</comment>
<evidence type="ECO:0000256" key="3">
    <source>
        <dbReference type="ARBA" id="ARBA00023002"/>
    </source>
</evidence>
<keyword evidence="6" id="KW-0503">Monooxygenase</keyword>
<evidence type="ECO:0000256" key="4">
    <source>
        <dbReference type="ARBA" id="ARBA00023004"/>
    </source>
</evidence>
<keyword evidence="3 6" id="KW-0560">Oxidoreductase</keyword>
<dbReference type="OrthoDB" id="1470350at2759"/>
<dbReference type="Pfam" id="PF00067">
    <property type="entry name" value="p450"/>
    <property type="match status" value="2"/>
</dbReference>
<evidence type="ECO:0000256" key="2">
    <source>
        <dbReference type="ARBA" id="ARBA00022723"/>
    </source>
</evidence>
<comment type="cofactor">
    <cofactor evidence="5">
        <name>heme</name>
        <dbReference type="ChEBI" id="CHEBI:30413"/>
    </cofactor>
</comment>
<proteinExistence type="inferred from homology"/>
<evidence type="ECO:0000256" key="6">
    <source>
        <dbReference type="RuleBase" id="RU000461"/>
    </source>
</evidence>
<gene>
    <name evidence="7" type="ORF">AAL_06002</name>
</gene>
<dbReference type="PANTHER" id="PTHR46300">
    <property type="entry name" value="P450, PUTATIVE (EUROFUNG)-RELATED-RELATED"/>
    <property type="match status" value="1"/>
</dbReference>
<dbReference type="PANTHER" id="PTHR46300:SF6">
    <property type="entry name" value="CYTOCHROME P450 2C30"/>
    <property type="match status" value="1"/>
</dbReference>
<dbReference type="PROSITE" id="PS00086">
    <property type="entry name" value="CYTOCHROME_P450"/>
    <property type="match status" value="1"/>
</dbReference>
<keyword evidence="2 5" id="KW-0479">Metal-binding</keyword>
<dbReference type="InterPro" id="IPR050364">
    <property type="entry name" value="Cytochrome_P450_fung"/>
</dbReference>
<dbReference type="GO" id="GO:0016705">
    <property type="term" value="F:oxidoreductase activity, acting on paired donors, with incorporation or reduction of molecular oxygen"/>
    <property type="evidence" value="ECO:0007669"/>
    <property type="project" value="InterPro"/>
</dbReference>
<keyword evidence="4 5" id="KW-0408">Iron</keyword>
<evidence type="ECO:0000313" key="7">
    <source>
        <dbReference type="EMBL" id="KZZ92970.1"/>
    </source>
</evidence>
<feature type="binding site" description="axial binding residue" evidence="5">
    <location>
        <position position="454"/>
    </location>
    <ligand>
        <name>heme</name>
        <dbReference type="ChEBI" id="CHEBI:30413"/>
    </ligand>
    <ligandPart>
        <name>Fe</name>
        <dbReference type="ChEBI" id="CHEBI:18248"/>
    </ligandPart>
</feature>
<dbReference type="InterPro" id="IPR001128">
    <property type="entry name" value="Cyt_P450"/>
</dbReference>
<dbReference type="InterPro" id="IPR017972">
    <property type="entry name" value="Cyt_P450_CS"/>
</dbReference>
<protein>
    <submittedName>
        <fullName evidence="7">Cytochrome P450</fullName>
    </submittedName>
</protein>
<comment type="similarity">
    <text evidence="1 6">Belongs to the cytochrome P450 family.</text>
</comment>
<dbReference type="PRINTS" id="PR00463">
    <property type="entry name" value="EP450I"/>
</dbReference>
<dbReference type="Proteomes" id="UP000078544">
    <property type="component" value="Unassembled WGS sequence"/>
</dbReference>
<keyword evidence="8" id="KW-1185">Reference proteome</keyword>
<evidence type="ECO:0000256" key="1">
    <source>
        <dbReference type="ARBA" id="ARBA00010617"/>
    </source>
</evidence>
<organism evidence="7 8">
    <name type="scientific">Moelleriella libera RCEF 2490</name>
    <dbReference type="NCBI Taxonomy" id="1081109"/>
    <lineage>
        <taxon>Eukaryota</taxon>
        <taxon>Fungi</taxon>
        <taxon>Dikarya</taxon>
        <taxon>Ascomycota</taxon>
        <taxon>Pezizomycotina</taxon>
        <taxon>Sordariomycetes</taxon>
        <taxon>Hypocreomycetidae</taxon>
        <taxon>Hypocreales</taxon>
        <taxon>Clavicipitaceae</taxon>
        <taxon>Moelleriella</taxon>
    </lineage>
</organism>
<dbReference type="Gene3D" id="1.10.630.10">
    <property type="entry name" value="Cytochrome P450"/>
    <property type="match status" value="1"/>
</dbReference>
<dbReference type="GO" id="GO:0005506">
    <property type="term" value="F:iron ion binding"/>
    <property type="evidence" value="ECO:0007669"/>
    <property type="project" value="InterPro"/>
</dbReference>
<dbReference type="InterPro" id="IPR036396">
    <property type="entry name" value="Cyt_P450_sf"/>
</dbReference>
<dbReference type="InterPro" id="IPR002401">
    <property type="entry name" value="Cyt_P450_E_grp-I"/>
</dbReference>
<evidence type="ECO:0000313" key="8">
    <source>
        <dbReference type="Proteomes" id="UP000078544"/>
    </source>
</evidence>
<dbReference type="SUPFAM" id="SSF48264">
    <property type="entry name" value="Cytochrome P450"/>
    <property type="match status" value="1"/>
</dbReference>
<keyword evidence="5 6" id="KW-0349">Heme</keyword>
<reference evidence="7 8" key="1">
    <citation type="journal article" date="2016" name="Genome Biol. Evol.">
        <title>Divergent and convergent evolution of fungal pathogenicity.</title>
        <authorList>
            <person name="Shang Y."/>
            <person name="Xiao G."/>
            <person name="Zheng P."/>
            <person name="Cen K."/>
            <person name="Zhan S."/>
            <person name="Wang C."/>
        </authorList>
    </citation>
    <scope>NUCLEOTIDE SEQUENCE [LARGE SCALE GENOMIC DNA]</scope>
    <source>
        <strain evidence="7 8">RCEF 2490</strain>
    </source>
</reference>